<dbReference type="InterPro" id="IPR039420">
    <property type="entry name" value="WalR-like"/>
</dbReference>
<dbReference type="PROSITE" id="PS50110">
    <property type="entry name" value="RESPONSE_REGULATORY"/>
    <property type="match status" value="1"/>
</dbReference>
<dbReference type="SMART" id="SM00448">
    <property type="entry name" value="REC"/>
    <property type="match status" value="1"/>
</dbReference>
<dbReference type="Gene3D" id="3.40.50.2300">
    <property type="match status" value="1"/>
</dbReference>
<dbReference type="CDD" id="cd17535">
    <property type="entry name" value="REC_NarL-like"/>
    <property type="match status" value="1"/>
</dbReference>
<dbReference type="GO" id="GO:0000160">
    <property type="term" value="P:phosphorelay signal transduction system"/>
    <property type="evidence" value="ECO:0007669"/>
    <property type="project" value="InterPro"/>
</dbReference>
<dbReference type="InterPro" id="IPR016032">
    <property type="entry name" value="Sig_transdc_resp-reg_C-effctor"/>
</dbReference>
<dbReference type="InterPro" id="IPR058245">
    <property type="entry name" value="NreC/VraR/RcsB-like_REC"/>
</dbReference>
<evidence type="ECO:0000256" key="2">
    <source>
        <dbReference type="ARBA" id="ARBA00023125"/>
    </source>
</evidence>
<dbReference type="Pfam" id="PF00196">
    <property type="entry name" value="GerE"/>
    <property type="match status" value="1"/>
</dbReference>
<dbReference type="InterPro" id="IPR001789">
    <property type="entry name" value="Sig_transdc_resp-reg_receiver"/>
</dbReference>
<gene>
    <name evidence="6" type="ORF">SAMN05443637_10383</name>
</gene>
<dbReference type="CDD" id="cd06170">
    <property type="entry name" value="LuxR_C_like"/>
    <property type="match status" value="1"/>
</dbReference>
<keyword evidence="2" id="KW-0238">DNA-binding</keyword>
<dbReference type="OrthoDB" id="2878275at2"/>
<evidence type="ECO:0000259" key="5">
    <source>
        <dbReference type="PROSITE" id="PS50110"/>
    </source>
</evidence>
<keyword evidence="7" id="KW-1185">Reference proteome</keyword>
<dbReference type="GO" id="GO:0003677">
    <property type="term" value="F:DNA binding"/>
    <property type="evidence" value="ECO:0007669"/>
    <property type="project" value="UniProtKB-KW"/>
</dbReference>
<dbReference type="PRINTS" id="PR00038">
    <property type="entry name" value="HTHLUXR"/>
</dbReference>
<name>A0A1M6Q4A5_PSETH</name>
<dbReference type="PANTHER" id="PTHR43214:SF43">
    <property type="entry name" value="TWO-COMPONENT RESPONSE REGULATOR"/>
    <property type="match status" value="1"/>
</dbReference>
<dbReference type="STRING" id="1848.SAMN05443637_10383"/>
<reference evidence="6 7" key="1">
    <citation type="submission" date="2016-11" db="EMBL/GenBank/DDBJ databases">
        <authorList>
            <person name="Jaros S."/>
            <person name="Januszkiewicz K."/>
            <person name="Wedrychowicz H."/>
        </authorList>
    </citation>
    <scope>NUCLEOTIDE SEQUENCE [LARGE SCALE GENOMIC DNA]</scope>
    <source>
        <strain evidence="6 7">DSM 43832</strain>
    </source>
</reference>
<evidence type="ECO:0000256" key="3">
    <source>
        <dbReference type="PROSITE-ProRule" id="PRU00169"/>
    </source>
</evidence>
<accession>A0A1M6Q4A5</accession>
<dbReference type="PANTHER" id="PTHR43214">
    <property type="entry name" value="TWO-COMPONENT RESPONSE REGULATOR"/>
    <property type="match status" value="1"/>
</dbReference>
<organism evidence="6 7">
    <name type="scientific">Pseudonocardia thermophila</name>
    <dbReference type="NCBI Taxonomy" id="1848"/>
    <lineage>
        <taxon>Bacteria</taxon>
        <taxon>Bacillati</taxon>
        <taxon>Actinomycetota</taxon>
        <taxon>Actinomycetes</taxon>
        <taxon>Pseudonocardiales</taxon>
        <taxon>Pseudonocardiaceae</taxon>
        <taxon>Pseudonocardia</taxon>
    </lineage>
</organism>
<dbReference type="Pfam" id="PF00072">
    <property type="entry name" value="Response_reg"/>
    <property type="match status" value="1"/>
</dbReference>
<dbReference type="InterPro" id="IPR011006">
    <property type="entry name" value="CheY-like_superfamily"/>
</dbReference>
<dbReference type="Proteomes" id="UP000184363">
    <property type="component" value="Unassembled WGS sequence"/>
</dbReference>
<dbReference type="RefSeq" id="WP_073455641.1">
    <property type="nucleotide sequence ID" value="NZ_CALGVN010000033.1"/>
</dbReference>
<feature type="modified residue" description="4-aspartylphosphate" evidence="3">
    <location>
        <position position="64"/>
    </location>
</feature>
<dbReference type="SUPFAM" id="SSF52172">
    <property type="entry name" value="CheY-like"/>
    <property type="match status" value="1"/>
</dbReference>
<dbReference type="SUPFAM" id="SSF46894">
    <property type="entry name" value="C-terminal effector domain of the bipartite response regulators"/>
    <property type="match status" value="1"/>
</dbReference>
<protein>
    <submittedName>
        <fullName evidence="6">Two component transcriptional regulator, LuxR family</fullName>
    </submittedName>
</protein>
<evidence type="ECO:0000259" key="4">
    <source>
        <dbReference type="PROSITE" id="PS50043"/>
    </source>
</evidence>
<dbReference type="GO" id="GO:0006355">
    <property type="term" value="P:regulation of DNA-templated transcription"/>
    <property type="evidence" value="ECO:0007669"/>
    <property type="project" value="InterPro"/>
</dbReference>
<dbReference type="PROSITE" id="PS00622">
    <property type="entry name" value="HTH_LUXR_1"/>
    <property type="match status" value="1"/>
</dbReference>
<dbReference type="InterPro" id="IPR000792">
    <property type="entry name" value="Tscrpt_reg_LuxR_C"/>
</dbReference>
<dbReference type="EMBL" id="FRAP01000003">
    <property type="protein sequence ID" value="SHK15020.1"/>
    <property type="molecule type" value="Genomic_DNA"/>
</dbReference>
<feature type="domain" description="Response regulatory" evidence="5">
    <location>
        <begin position="12"/>
        <end position="129"/>
    </location>
</feature>
<dbReference type="PROSITE" id="PS50043">
    <property type="entry name" value="HTH_LUXR_2"/>
    <property type="match status" value="1"/>
</dbReference>
<sequence>MTASIVEPRAATVLIADDHPLVAHGIDRVLTTARSEFTVVGACYTGRETLAVAAERQPDLVLLDVRLGDMNGADVCRRLGTEVPRAKVVMLTAFDDTEILRRCLEAGAAGVLLKGSLDLDLTQALRDVRDGKMVIDAGVARSLETAGEILAPGGTTVPQLRPRELEVLRLMAAGMTTRDIAAELDLSINTIRTYTQALMTKLGAHTRVQAIVFAQQLQMI</sequence>
<feature type="domain" description="HTH luxR-type" evidence="4">
    <location>
        <begin position="153"/>
        <end position="218"/>
    </location>
</feature>
<dbReference type="SMART" id="SM00421">
    <property type="entry name" value="HTH_LUXR"/>
    <property type="match status" value="1"/>
</dbReference>
<evidence type="ECO:0000256" key="1">
    <source>
        <dbReference type="ARBA" id="ARBA00022553"/>
    </source>
</evidence>
<evidence type="ECO:0000313" key="6">
    <source>
        <dbReference type="EMBL" id="SHK15020.1"/>
    </source>
</evidence>
<evidence type="ECO:0000313" key="7">
    <source>
        <dbReference type="Proteomes" id="UP000184363"/>
    </source>
</evidence>
<proteinExistence type="predicted"/>
<keyword evidence="1 3" id="KW-0597">Phosphoprotein</keyword>
<dbReference type="AlphaFoldDB" id="A0A1M6Q4A5"/>